<feature type="transmembrane region" description="Helical" evidence="1">
    <location>
        <begin position="122"/>
        <end position="140"/>
    </location>
</feature>
<evidence type="ECO:0000256" key="1">
    <source>
        <dbReference type="SAM" id="Phobius"/>
    </source>
</evidence>
<gene>
    <name evidence="2" type="ORF">GCM10008939_28200</name>
</gene>
<evidence type="ECO:0000313" key="3">
    <source>
        <dbReference type="Proteomes" id="UP000635726"/>
    </source>
</evidence>
<keyword evidence="1" id="KW-0812">Transmembrane</keyword>
<name>A0A917PKW6_9DEIO</name>
<feature type="transmembrane region" description="Helical" evidence="1">
    <location>
        <begin position="78"/>
        <end position="97"/>
    </location>
</feature>
<reference evidence="2" key="2">
    <citation type="submission" date="2020-09" db="EMBL/GenBank/DDBJ databases">
        <authorList>
            <person name="Sun Q."/>
            <person name="Ohkuma M."/>
        </authorList>
    </citation>
    <scope>NUCLEOTIDE SEQUENCE</scope>
    <source>
        <strain evidence="2">JCM 14371</strain>
    </source>
</reference>
<dbReference type="Proteomes" id="UP000635726">
    <property type="component" value="Unassembled WGS sequence"/>
</dbReference>
<keyword evidence="3" id="KW-1185">Reference proteome</keyword>
<accession>A0A917PKW6</accession>
<reference evidence="2" key="1">
    <citation type="journal article" date="2014" name="Int. J. Syst. Evol. Microbiol.">
        <title>Complete genome sequence of Corynebacterium casei LMG S-19264T (=DSM 44701T), isolated from a smear-ripened cheese.</title>
        <authorList>
            <consortium name="US DOE Joint Genome Institute (JGI-PGF)"/>
            <person name="Walter F."/>
            <person name="Albersmeier A."/>
            <person name="Kalinowski J."/>
            <person name="Ruckert C."/>
        </authorList>
    </citation>
    <scope>NUCLEOTIDE SEQUENCE</scope>
    <source>
        <strain evidence="2">JCM 14371</strain>
    </source>
</reference>
<dbReference type="EMBL" id="BMOE01000011">
    <property type="protein sequence ID" value="GGJ82633.1"/>
    <property type="molecule type" value="Genomic_DNA"/>
</dbReference>
<comment type="caution">
    <text evidence="2">The sequence shown here is derived from an EMBL/GenBank/DDBJ whole genome shotgun (WGS) entry which is preliminary data.</text>
</comment>
<proteinExistence type="predicted"/>
<organism evidence="2 3">
    <name type="scientific">Deinococcus aquiradiocola</name>
    <dbReference type="NCBI Taxonomy" id="393059"/>
    <lineage>
        <taxon>Bacteria</taxon>
        <taxon>Thermotogati</taxon>
        <taxon>Deinococcota</taxon>
        <taxon>Deinococci</taxon>
        <taxon>Deinococcales</taxon>
        <taxon>Deinococcaceae</taxon>
        <taxon>Deinococcus</taxon>
    </lineage>
</organism>
<evidence type="ECO:0000313" key="2">
    <source>
        <dbReference type="EMBL" id="GGJ82633.1"/>
    </source>
</evidence>
<keyword evidence="1" id="KW-0472">Membrane</keyword>
<dbReference type="AlphaFoldDB" id="A0A917PKW6"/>
<keyword evidence="1" id="KW-1133">Transmembrane helix</keyword>
<protein>
    <submittedName>
        <fullName evidence="2">Uncharacterized protein</fullName>
    </submittedName>
</protein>
<sequence>MNNLKDKYNSTSLAENYGYGLNTFGPLITFIRKLGIDFSIQENIFDTSGETNSYIFGYNATYNASTGYLSFIKDYGKVLGLILPTLLMLLVTLSSYLKSTYYRVYLYVVACGWMLNSPFVNYFQTAGKAIIVGLVVIYIVEKRKTDAQ</sequence>